<dbReference type="PANTHER" id="PTHR30329">
    <property type="entry name" value="STATOR ELEMENT OF FLAGELLAR MOTOR COMPLEX"/>
    <property type="match status" value="1"/>
</dbReference>
<comment type="subcellular location">
    <subcellularLocation>
        <location evidence="1">Cell outer membrane</location>
    </subcellularLocation>
</comment>
<keyword evidence="5" id="KW-0812">Transmembrane</keyword>
<organism evidence="8 10">
    <name type="scientific">Capnocytophaga sputigena</name>
    <dbReference type="NCBI Taxonomy" id="1019"/>
    <lineage>
        <taxon>Bacteria</taxon>
        <taxon>Pseudomonadati</taxon>
        <taxon>Bacteroidota</taxon>
        <taxon>Flavobacteriia</taxon>
        <taxon>Flavobacteriales</taxon>
        <taxon>Flavobacteriaceae</taxon>
        <taxon>Capnocytophaga</taxon>
    </lineage>
</organism>
<accession>A0AAX2I829</accession>
<dbReference type="KEGG" id="cspu:CGC55_01075"/>
<dbReference type="Proteomes" id="UP000217301">
    <property type="component" value="Chromosome"/>
</dbReference>
<dbReference type="PANTHER" id="PTHR30329:SF21">
    <property type="entry name" value="LIPOPROTEIN YIAD-RELATED"/>
    <property type="match status" value="1"/>
</dbReference>
<dbReference type="InterPro" id="IPR006665">
    <property type="entry name" value="OmpA-like"/>
</dbReference>
<evidence type="ECO:0000259" key="6">
    <source>
        <dbReference type="PROSITE" id="PS51123"/>
    </source>
</evidence>
<keyword evidence="3" id="KW-0998">Cell outer membrane</keyword>
<dbReference type="InterPro" id="IPR036737">
    <property type="entry name" value="OmpA-like_sf"/>
</dbReference>
<protein>
    <submittedName>
        <fullName evidence="7">OmpA family protein</fullName>
    </submittedName>
    <submittedName>
        <fullName evidence="8">Peptidoglycan-associated lipoprotein</fullName>
    </submittedName>
</protein>
<reference evidence="7" key="1">
    <citation type="journal article" date="2017" name="Genome Announc.">
        <title>Twelve Complete Reference Genomes of Clinical Isolates in the Capnocytophaga Genus.</title>
        <authorList>
            <person name="Villarma A."/>
            <person name="Gulvik C.A."/>
            <person name="Rowe L.A."/>
            <person name="Sheth M."/>
            <person name="Juieng P."/>
            <person name="Nicholson A.C."/>
            <person name="Loparev V.N."/>
            <person name="McQuiston J.R."/>
        </authorList>
    </citation>
    <scope>NUCLEOTIDE SEQUENCE</scope>
    <source>
        <strain evidence="7">KC1668</strain>
    </source>
</reference>
<evidence type="ECO:0000256" key="3">
    <source>
        <dbReference type="ARBA" id="ARBA00023237"/>
    </source>
</evidence>
<dbReference type="Pfam" id="PF00691">
    <property type="entry name" value="OmpA"/>
    <property type="match status" value="1"/>
</dbReference>
<dbReference type="Proteomes" id="UP000249902">
    <property type="component" value="Unassembled WGS sequence"/>
</dbReference>
<dbReference type="GO" id="GO:0009279">
    <property type="term" value="C:cell outer membrane"/>
    <property type="evidence" value="ECO:0007669"/>
    <property type="project" value="UniProtKB-SubCell"/>
</dbReference>
<proteinExistence type="predicted"/>
<dbReference type="PROSITE" id="PS01068">
    <property type="entry name" value="OMPA_1"/>
    <property type="match status" value="1"/>
</dbReference>
<evidence type="ECO:0000256" key="1">
    <source>
        <dbReference type="ARBA" id="ARBA00004442"/>
    </source>
</evidence>
<dbReference type="RefSeq" id="WP_002682178.1">
    <property type="nucleotide sequence ID" value="NZ_CP022385.1"/>
</dbReference>
<gene>
    <name evidence="8" type="primary">pal</name>
    <name evidence="7" type="ORF">CGC55_01075</name>
    <name evidence="8" type="ORF">NCTC11653_00011</name>
</gene>
<reference evidence="9" key="2">
    <citation type="submission" date="2017-06" db="EMBL/GenBank/DDBJ databases">
        <title>Capnocytophaga spp. assemblies.</title>
        <authorList>
            <person name="Gulvik C.A."/>
        </authorList>
    </citation>
    <scope>NUCLEOTIDE SEQUENCE [LARGE SCALE GENOMIC DNA]</scope>
    <source>
        <strain evidence="9">KC1668</strain>
    </source>
</reference>
<dbReference type="CDD" id="cd07185">
    <property type="entry name" value="OmpA_C-like"/>
    <property type="match status" value="1"/>
</dbReference>
<dbReference type="EMBL" id="UAVP01000003">
    <property type="protein sequence ID" value="SQA74133.1"/>
    <property type="molecule type" value="Genomic_DNA"/>
</dbReference>
<dbReference type="PRINTS" id="PR01021">
    <property type="entry name" value="OMPADOMAIN"/>
</dbReference>
<evidence type="ECO:0000313" key="9">
    <source>
        <dbReference type="Proteomes" id="UP000217301"/>
    </source>
</evidence>
<keyword evidence="9" id="KW-1185">Reference proteome</keyword>
<evidence type="ECO:0000256" key="5">
    <source>
        <dbReference type="SAM" id="Phobius"/>
    </source>
</evidence>
<dbReference type="InterPro" id="IPR050330">
    <property type="entry name" value="Bact_OuterMem_StrucFunc"/>
</dbReference>
<evidence type="ECO:0000256" key="4">
    <source>
        <dbReference type="PROSITE-ProRule" id="PRU00473"/>
    </source>
</evidence>
<feature type="domain" description="OmpA-like" evidence="6">
    <location>
        <begin position="307"/>
        <end position="424"/>
    </location>
</feature>
<dbReference type="SUPFAM" id="SSF103088">
    <property type="entry name" value="OmpA-like"/>
    <property type="match status" value="1"/>
</dbReference>
<sequence>MSKGVKRIKIIKGAYTPKTEVLGEKITVNFDQNNKEILFLVSEWFEHTTPKEKQGQVRWFVQNENRTILKKEVLPSSSPFHFTIEKKLCGNYLFYVEASLSDNRANKGNTGVYIQGKCQAKIISSKWARESEGKSIKNNNKQDYICYGHPVFLHLETEGLNNHNLTIEIWNNRRFLFEDEKIYSYSNVMVNEGRVILAILDTFKWKSRVKGVMLDVEEFFIKVKDNATGKYIKDDRNQEVHAIFLNVKNKIVSTKTEPPKNITPSKVGKLDKNAKSNHICKFKEITIKDNDEYFSVFKEGKTPLKKVSSENKTVKSNVYFDFDKSNIRSDAKNTLDGLLNFLCFNQHLNMVLTGHADDRGSLDYNQALSERRAQAVKDFFIAGGLDPNRIKISGEGEGNPAVKGNTEEAYQKNRRVEIDFRYLEYNQDALIYETIAGNSLKYKKLEIKIGEWSDKACFRNPKHQKNTVIVKKFGQVVATKKESQFSQLVFAKHENFPNNYFYLLVDFLNPKAIIYTSEAYHINSCAYFANPNKATLEVRTYPDVVWIGHFQYNYGKEKPSYYFHQKEQFSDLTIGITDVLNELRQSVFYKIFEIISPLGFILADSILDYIEEQAKDFVYGLHTIHNRTLEKKGTKVSLVGKQTNIIKETSYTRYLAAAAIYELVAIGIIIDLLLIYLTRGKNLGNKLKKISKMVRNGKAVLKKLDDAGVEFIPPSIAINAGMYYQKQENGKVALIYEANLKADPVLAVNFKREFNLLELLQKGRDIKNAKYPKANENKENNKLIVENFKEKNVFNIIGNIEIRGDLIFEDNVRYNMLTNTYTFDEKMQNLKTTAKNERTLTGKITFKAMIKGRMEAEFFFTKVEAEAGAEINGEASLKLKYGVNKEENKSFFVDLSLHCSSIKGTYWGKIKAKSYLFGDIIDESKYVPFTLIEKFDLPISKIELFKSQA</sequence>
<evidence type="ECO:0000313" key="10">
    <source>
        <dbReference type="Proteomes" id="UP000249902"/>
    </source>
</evidence>
<dbReference type="PROSITE" id="PS51123">
    <property type="entry name" value="OMPA_2"/>
    <property type="match status" value="1"/>
</dbReference>
<keyword evidence="8" id="KW-0449">Lipoprotein</keyword>
<keyword evidence="2 4" id="KW-0472">Membrane</keyword>
<dbReference type="AlphaFoldDB" id="A0AAX2I829"/>
<name>A0AAX2I829_CAPSP</name>
<evidence type="ECO:0000313" key="8">
    <source>
        <dbReference type="EMBL" id="SQA74133.1"/>
    </source>
</evidence>
<evidence type="ECO:0000256" key="2">
    <source>
        <dbReference type="ARBA" id="ARBA00023136"/>
    </source>
</evidence>
<dbReference type="Gene3D" id="3.30.1330.60">
    <property type="entry name" value="OmpA-like domain"/>
    <property type="match status" value="1"/>
</dbReference>
<dbReference type="InterPro" id="IPR006690">
    <property type="entry name" value="OMPA-like_CS"/>
</dbReference>
<keyword evidence="5" id="KW-1133">Transmembrane helix</keyword>
<feature type="transmembrane region" description="Helical" evidence="5">
    <location>
        <begin position="654"/>
        <end position="677"/>
    </location>
</feature>
<dbReference type="EMBL" id="CP022385">
    <property type="protein sequence ID" value="ATA83175.1"/>
    <property type="molecule type" value="Genomic_DNA"/>
</dbReference>
<reference evidence="8 10" key="3">
    <citation type="submission" date="2018-06" db="EMBL/GenBank/DDBJ databases">
        <authorList>
            <consortium name="Pathogen Informatics"/>
            <person name="Doyle S."/>
        </authorList>
    </citation>
    <scope>NUCLEOTIDE SEQUENCE [LARGE SCALE GENOMIC DNA]</scope>
    <source>
        <strain evidence="8 10">NCTC11653</strain>
    </source>
</reference>
<dbReference type="InterPro" id="IPR006664">
    <property type="entry name" value="OMP_bac"/>
</dbReference>
<evidence type="ECO:0000313" key="7">
    <source>
        <dbReference type="EMBL" id="ATA83175.1"/>
    </source>
</evidence>